<keyword evidence="3 6" id="KW-0812">Transmembrane</keyword>
<evidence type="ECO:0000256" key="5">
    <source>
        <dbReference type="ARBA" id="ARBA00023136"/>
    </source>
</evidence>
<evidence type="ECO:0000256" key="2">
    <source>
        <dbReference type="ARBA" id="ARBA00022475"/>
    </source>
</evidence>
<comment type="subcellular location">
    <subcellularLocation>
        <location evidence="1">Cell membrane</location>
        <topology evidence="1">Multi-pass membrane protein</topology>
    </subcellularLocation>
</comment>
<dbReference type="eggNOG" id="COG2064">
    <property type="taxonomic scope" value="Bacteria"/>
</dbReference>
<organism evidence="8 9">
    <name type="scientific">Saccharomonospora xinjiangensis XJ-54</name>
    <dbReference type="NCBI Taxonomy" id="882086"/>
    <lineage>
        <taxon>Bacteria</taxon>
        <taxon>Bacillati</taxon>
        <taxon>Actinomycetota</taxon>
        <taxon>Actinomycetes</taxon>
        <taxon>Pseudonocardiales</taxon>
        <taxon>Pseudonocardiaceae</taxon>
        <taxon>Saccharomonospora</taxon>
    </lineage>
</organism>
<evidence type="ECO:0000256" key="4">
    <source>
        <dbReference type="ARBA" id="ARBA00022989"/>
    </source>
</evidence>
<evidence type="ECO:0000259" key="7">
    <source>
        <dbReference type="Pfam" id="PF00482"/>
    </source>
</evidence>
<keyword evidence="4 6" id="KW-1133">Transmembrane helix</keyword>
<proteinExistence type="predicted"/>
<dbReference type="InterPro" id="IPR018076">
    <property type="entry name" value="T2SS_GspF_dom"/>
</dbReference>
<evidence type="ECO:0000256" key="3">
    <source>
        <dbReference type="ARBA" id="ARBA00022692"/>
    </source>
</evidence>
<dbReference type="RefSeq" id="WP_006238870.1">
    <property type="nucleotide sequence ID" value="NZ_JH636049.1"/>
</dbReference>
<dbReference type="HOGENOM" id="CLU_064089_1_0_11"/>
<evidence type="ECO:0000256" key="6">
    <source>
        <dbReference type="SAM" id="Phobius"/>
    </source>
</evidence>
<dbReference type="STRING" id="882086.SacxiDRAFT_2500"/>
<evidence type="ECO:0000256" key="1">
    <source>
        <dbReference type="ARBA" id="ARBA00004651"/>
    </source>
</evidence>
<dbReference type="GO" id="GO:0005886">
    <property type="term" value="C:plasma membrane"/>
    <property type="evidence" value="ECO:0007669"/>
    <property type="project" value="UniProtKB-SubCell"/>
</dbReference>
<keyword evidence="2" id="KW-1003">Cell membrane</keyword>
<name>I0V3M0_9PSEU</name>
<keyword evidence="9" id="KW-1185">Reference proteome</keyword>
<protein>
    <submittedName>
        <fullName evidence="8">Flp pilus assembly protein TadC</fullName>
    </submittedName>
</protein>
<keyword evidence="5 6" id="KW-0472">Membrane</keyword>
<reference evidence="8 9" key="1">
    <citation type="submission" date="2012-01" db="EMBL/GenBank/DDBJ databases">
        <title>Improved High-Quality Draft sequence of Saccharomonospora xinjiangensis XJ-54.</title>
        <authorList>
            <consortium name="US DOE Joint Genome Institute"/>
            <person name="Lucas S."/>
            <person name="Han J."/>
            <person name="Lapidus A."/>
            <person name="Cheng J.-F."/>
            <person name="Goodwin L."/>
            <person name="Pitluck S."/>
            <person name="Peters L."/>
            <person name="Mikhailova N."/>
            <person name="Teshima H."/>
            <person name="Detter J.C."/>
            <person name="Han C."/>
            <person name="Tapia R."/>
            <person name="Land M."/>
            <person name="Hauser L."/>
            <person name="Kyrpides N."/>
            <person name="Ivanova N."/>
            <person name="Pagani I."/>
            <person name="Brambilla E.-M."/>
            <person name="Klenk H.-P."/>
            <person name="Woyke T."/>
        </authorList>
    </citation>
    <scope>NUCLEOTIDE SEQUENCE [LARGE SCALE GENOMIC DNA]</scope>
    <source>
        <strain evidence="8 9">XJ-54</strain>
    </source>
</reference>
<evidence type="ECO:0000313" key="9">
    <source>
        <dbReference type="Proteomes" id="UP000004691"/>
    </source>
</evidence>
<dbReference type="OrthoDB" id="3267562at2"/>
<dbReference type="PANTHER" id="PTHR35007:SF3">
    <property type="entry name" value="POSSIBLE CONSERVED ALANINE RICH MEMBRANE PROTEIN"/>
    <property type="match status" value="1"/>
</dbReference>
<dbReference type="EMBL" id="JH636049">
    <property type="protein sequence ID" value="EID54723.1"/>
    <property type="molecule type" value="Genomic_DNA"/>
</dbReference>
<gene>
    <name evidence="8" type="ORF">SacxiDRAFT_2500</name>
</gene>
<dbReference type="Pfam" id="PF00482">
    <property type="entry name" value="T2SSF"/>
    <property type="match status" value="1"/>
</dbReference>
<dbReference type="Proteomes" id="UP000004691">
    <property type="component" value="Unassembled WGS sequence"/>
</dbReference>
<accession>I0V3M0</accession>
<dbReference type="PANTHER" id="PTHR35007">
    <property type="entry name" value="INTEGRAL MEMBRANE PROTEIN-RELATED"/>
    <property type="match status" value="1"/>
</dbReference>
<feature type="domain" description="Type II secretion system protein GspF" evidence="7">
    <location>
        <begin position="75"/>
        <end position="195"/>
    </location>
</feature>
<dbReference type="AlphaFoldDB" id="I0V3M0"/>
<evidence type="ECO:0000313" key="8">
    <source>
        <dbReference type="EMBL" id="EID54723.1"/>
    </source>
</evidence>
<sequence length="212" mass="21874">MSTVGAVILAAAAILLWPPMYSARVHALDRPDSPDGARPDSSCARRLVHRLVMTRRGRAPNRVEIGSAGDSALALDLLGACLAAGMPVPTAVSAVARVATDPVAGLLRDASHALALGATPEVAWQRARDHPAIADLARAACRTAASGSALARQTSALADRLRLTEADQLEAQAQRASVLVVGPLGLCFLPAFLCLGVIPVVLGLASRLHVLP</sequence>
<feature type="transmembrane region" description="Helical" evidence="6">
    <location>
        <begin position="178"/>
        <end position="205"/>
    </location>
</feature>